<evidence type="ECO:0000256" key="4">
    <source>
        <dbReference type="ARBA" id="ARBA00022617"/>
    </source>
</evidence>
<evidence type="ECO:0000256" key="2">
    <source>
        <dbReference type="ARBA" id="ARBA00004050"/>
    </source>
</evidence>
<evidence type="ECO:0000256" key="10">
    <source>
        <dbReference type="SAM" id="Phobius"/>
    </source>
</evidence>
<dbReference type="CDD" id="cd03495">
    <property type="entry name" value="SQR_TypeC_SdhD_like"/>
    <property type="match status" value="1"/>
</dbReference>
<keyword evidence="5 10" id="KW-0812">Transmembrane</keyword>
<evidence type="ECO:0000256" key="9">
    <source>
        <dbReference type="ARBA" id="ARBA00023136"/>
    </source>
</evidence>
<dbReference type="STRING" id="981384.GCA_000192475_00860"/>
<feature type="transmembrane region" description="Helical" evidence="10">
    <location>
        <begin position="63"/>
        <end position="80"/>
    </location>
</feature>
<sequence>MQFLTDRKRAQGMGAGRAGTHHHWQMMLSSAALVILVPLFVFTFGRALGGTYEEALAYYSRPFPAIVLGLTLVVVVPHLLREAQEAIEDYVHGVAEKLALMAARAFAYTLIAAGLFALARLALGYAQ</sequence>
<dbReference type="OrthoDB" id="9809280at2"/>
<evidence type="ECO:0000256" key="5">
    <source>
        <dbReference type="ARBA" id="ARBA00022692"/>
    </source>
</evidence>
<evidence type="ECO:0000256" key="8">
    <source>
        <dbReference type="ARBA" id="ARBA00023004"/>
    </source>
</evidence>
<evidence type="ECO:0000313" key="12">
    <source>
        <dbReference type="Proteomes" id="UP000271700"/>
    </source>
</evidence>
<gene>
    <name evidence="11" type="ORF">CLV75_3238</name>
</gene>
<protein>
    <submittedName>
        <fullName evidence="11">Succinate dehydrogenase subunit D</fullName>
    </submittedName>
</protein>
<keyword evidence="9 10" id="KW-0472">Membrane</keyword>
<comment type="subcellular location">
    <subcellularLocation>
        <location evidence="3">Membrane</location>
    </subcellularLocation>
</comment>
<name>A0A497ZBU4_9RHOB</name>
<dbReference type="GO" id="GO:0016020">
    <property type="term" value="C:membrane"/>
    <property type="evidence" value="ECO:0007669"/>
    <property type="project" value="UniProtKB-SubCell"/>
</dbReference>
<keyword evidence="6" id="KW-0479">Metal-binding</keyword>
<keyword evidence="12" id="KW-1185">Reference proteome</keyword>
<comment type="cofactor">
    <cofactor evidence="1">
        <name>heme</name>
        <dbReference type="ChEBI" id="CHEBI:30413"/>
    </cofactor>
</comment>
<reference evidence="11 12" key="1">
    <citation type="submission" date="2018-10" db="EMBL/GenBank/DDBJ databases">
        <title>Genomic Encyclopedia of Archaeal and Bacterial Type Strains, Phase II (KMG-II): from individual species to whole genera.</title>
        <authorList>
            <person name="Goeker M."/>
        </authorList>
    </citation>
    <scope>NUCLEOTIDE SEQUENCE [LARGE SCALE GENOMIC DNA]</scope>
    <source>
        <strain evidence="11 12">DSM 29317</strain>
    </source>
</reference>
<evidence type="ECO:0000256" key="3">
    <source>
        <dbReference type="ARBA" id="ARBA00004370"/>
    </source>
</evidence>
<organism evidence="11 12">
    <name type="scientific">Ruegeria conchae</name>
    <dbReference type="NCBI Taxonomy" id="981384"/>
    <lineage>
        <taxon>Bacteria</taxon>
        <taxon>Pseudomonadati</taxon>
        <taxon>Pseudomonadota</taxon>
        <taxon>Alphaproteobacteria</taxon>
        <taxon>Rhodobacterales</taxon>
        <taxon>Roseobacteraceae</taxon>
        <taxon>Ruegeria</taxon>
    </lineage>
</organism>
<keyword evidence="4" id="KW-0349">Heme</keyword>
<dbReference type="InterPro" id="IPR034804">
    <property type="entry name" value="SQR/QFR_C/D"/>
</dbReference>
<dbReference type="EMBL" id="RCCT01000005">
    <property type="protein sequence ID" value="RLK02686.1"/>
    <property type="molecule type" value="Genomic_DNA"/>
</dbReference>
<dbReference type="SUPFAM" id="SSF81343">
    <property type="entry name" value="Fumarate reductase respiratory complex transmembrane subunits"/>
    <property type="match status" value="1"/>
</dbReference>
<evidence type="ECO:0000256" key="7">
    <source>
        <dbReference type="ARBA" id="ARBA00022989"/>
    </source>
</evidence>
<keyword evidence="8" id="KW-0408">Iron</keyword>
<evidence type="ECO:0000313" key="11">
    <source>
        <dbReference type="EMBL" id="RLK02686.1"/>
    </source>
</evidence>
<comment type="function">
    <text evidence="2">Membrane-anchoring subunit of succinate dehydrogenase (SDH).</text>
</comment>
<dbReference type="GO" id="GO:0046872">
    <property type="term" value="F:metal ion binding"/>
    <property type="evidence" value="ECO:0007669"/>
    <property type="project" value="UniProtKB-KW"/>
</dbReference>
<dbReference type="RefSeq" id="WP_010442836.1">
    <property type="nucleotide sequence ID" value="NZ_AEYW01000021.1"/>
</dbReference>
<evidence type="ECO:0000256" key="1">
    <source>
        <dbReference type="ARBA" id="ARBA00001971"/>
    </source>
</evidence>
<dbReference type="Pfam" id="PF01127">
    <property type="entry name" value="Sdh_cyt"/>
    <property type="match status" value="1"/>
</dbReference>
<dbReference type="AlphaFoldDB" id="A0A497ZBU4"/>
<dbReference type="Proteomes" id="UP000271700">
    <property type="component" value="Unassembled WGS sequence"/>
</dbReference>
<feature type="transmembrane region" description="Helical" evidence="10">
    <location>
        <begin position="101"/>
        <end position="123"/>
    </location>
</feature>
<evidence type="ECO:0000256" key="6">
    <source>
        <dbReference type="ARBA" id="ARBA00022723"/>
    </source>
</evidence>
<comment type="caution">
    <text evidence="11">The sequence shown here is derived from an EMBL/GenBank/DDBJ whole genome shotgun (WGS) entry which is preliminary data.</text>
</comment>
<keyword evidence="7 10" id="KW-1133">Transmembrane helix</keyword>
<proteinExistence type="predicted"/>
<accession>A0A497ZBU4</accession>
<dbReference type="InterPro" id="IPR000701">
    <property type="entry name" value="SuccDH_FuR_B_TM-su"/>
</dbReference>
<dbReference type="Gene3D" id="1.20.1300.10">
    <property type="entry name" value="Fumarate reductase/succinate dehydrogenase, transmembrane subunit"/>
    <property type="match status" value="1"/>
</dbReference>